<reference evidence="2 3" key="1">
    <citation type="submission" date="2013-09" db="EMBL/GenBank/DDBJ databases">
        <authorList>
            <person name="Zeng Z."/>
            <person name="Chen C."/>
        </authorList>
    </citation>
    <scope>NUCLEOTIDE SEQUENCE [LARGE SCALE GENOMIC DNA]</scope>
    <source>
        <strain evidence="2 3">F44-8</strain>
    </source>
</reference>
<evidence type="ECO:0000256" key="1">
    <source>
        <dbReference type="SAM" id="SignalP"/>
    </source>
</evidence>
<organism evidence="2 3">
    <name type="scientific">Flavobacterium beibuense F44-8</name>
    <dbReference type="NCBI Taxonomy" id="1406840"/>
    <lineage>
        <taxon>Bacteria</taxon>
        <taxon>Pseudomonadati</taxon>
        <taxon>Bacteroidota</taxon>
        <taxon>Flavobacteriia</taxon>
        <taxon>Flavobacteriales</taxon>
        <taxon>Flavobacteriaceae</taxon>
        <taxon>Flavobacterium</taxon>
    </lineage>
</organism>
<evidence type="ECO:0000313" key="3">
    <source>
        <dbReference type="Proteomes" id="UP000030129"/>
    </source>
</evidence>
<accession>A0A0A2LS98</accession>
<proteinExistence type="predicted"/>
<evidence type="ECO:0000313" key="2">
    <source>
        <dbReference type="EMBL" id="KGO83167.1"/>
    </source>
</evidence>
<dbReference type="EMBL" id="JRLV01000004">
    <property type="protein sequence ID" value="KGO83167.1"/>
    <property type="molecule type" value="Genomic_DNA"/>
</dbReference>
<gene>
    <name evidence="2" type="ORF">Q763_03925</name>
</gene>
<keyword evidence="1" id="KW-0732">Signal</keyword>
<keyword evidence="3" id="KW-1185">Reference proteome</keyword>
<dbReference type="Proteomes" id="UP000030129">
    <property type="component" value="Unassembled WGS sequence"/>
</dbReference>
<sequence length="154" mass="17999">MKKLILIFLISFNCFSQGSCVWFPAKYVEALKSVSVAEEEYLMPIEAIEFNNNGLFINFFRGEVNPVTYEKIKIDGVTKLELPNLKGHVNLKYYSSDYAVQIANTKFYIIIDDNDLILEVILNGNIERIYFVNHINDYVFKDIIESKQYFKKIE</sequence>
<dbReference type="AlphaFoldDB" id="A0A0A2LS98"/>
<protein>
    <submittedName>
        <fullName evidence="2">Uncharacterized protein</fullName>
    </submittedName>
</protein>
<dbReference type="RefSeq" id="WP_035131408.1">
    <property type="nucleotide sequence ID" value="NZ_JRLV01000004.1"/>
</dbReference>
<feature type="signal peptide" evidence="1">
    <location>
        <begin position="1"/>
        <end position="18"/>
    </location>
</feature>
<comment type="caution">
    <text evidence="2">The sequence shown here is derived from an EMBL/GenBank/DDBJ whole genome shotgun (WGS) entry which is preliminary data.</text>
</comment>
<name>A0A0A2LS98_9FLAO</name>
<feature type="chain" id="PRO_5002002499" evidence="1">
    <location>
        <begin position="19"/>
        <end position="154"/>
    </location>
</feature>